<accession>A0A6G0U2M2</accession>
<dbReference type="PANTHER" id="PTHR11161:SF71">
    <property type="entry name" value="NOSE RESISTANT-TO-FLUOXETINE PROTEIN N-TERMINAL DOMAIN-CONTAINING PROTEIN"/>
    <property type="match status" value="1"/>
</dbReference>
<proteinExistence type="predicted"/>
<feature type="transmembrane region" description="Helical" evidence="1">
    <location>
        <begin position="632"/>
        <end position="656"/>
    </location>
</feature>
<dbReference type="EMBL" id="VYZN01000009">
    <property type="protein sequence ID" value="KAE9543345.1"/>
    <property type="molecule type" value="Genomic_DNA"/>
</dbReference>
<dbReference type="Pfam" id="PF20146">
    <property type="entry name" value="NRF"/>
    <property type="match status" value="1"/>
</dbReference>
<feature type="chain" id="PRO_5026047013" description="Nose resistant-to-fluoxetine protein N-terminal domain-containing protein" evidence="2">
    <location>
        <begin position="25"/>
        <end position="808"/>
    </location>
</feature>
<dbReference type="InterPro" id="IPR002656">
    <property type="entry name" value="Acyl_transf_3_dom"/>
</dbReference>
<feature type="transmembrane region" description="Helical" evidence="1">
    <location>
        <begin position="423"/>
        <end position="441"/>
    </location>
</feature>
<dbReference type="SMART" id="SM00703">
    <property type="entry name" value="NRF"/>
    <property type="match status" value="1"/>
</dbReference>
<reference evidence="4 5" key="1">
    <citation type="submission" date="2019-08" db="EMBL/GenBank/DDBJ databases">
        <title>The genome of the soybean aphid Biotype 1, its phylome, world population structure and adaptation to the North American continent.</title>
        <authorList>
            <person name="Giordano R."/>
            <person name="Donthu R.K."/>
            <person name="Hernandez A.G."/>
            <person name="Wright C.L."/>
            <person name="Zimin A.V."/>
        </authorList>
    </citation>
    <scope>NUCLEOTIDE SEQUENCE [LARGE SCALE GENOMIC DNA]</scope>
    <source>
        <tissue evidence="4">Whole aphids</tissue>
    </source>
</reference>
<evidence type="ECO:0000313" key="4">
    <source>
        <dbReference type="EMBL" id="KAE9543345.1"/>
    </source>
</evidence>
<evidence type="ECO:0000259" key="3">
    <source>
        <dbReference type="SMART" id="SM00703"/>
    </source>
</evidence>
<protein>
    <recommendedName>
        <fullName evidence="3">Nose resistant-to-fluoxetine protein N-terminal domain-containing protein</fullName>
    </recommendedName>
</protein>
<dbReference type="PANTHER" id="PTHR11161">
    <property type="entry name" value="O-ACYLTRANSFERASE"/>
    <property type="match status" value="1"/>
</dbReference>
<feature type="transmembrane region" description="Helical" evidence="1">
    <location>
        <begin position="461"/>
        <end position="480"/>
    </location>
</feature>
<feature type="signal peptide" evidence="2">
    <location>
        <begin position="1"/>
        <end position="24"/>
    </location>
</feature>
<feature type="transmembrane region" description="Helical" evidence="1">
    <location>
        <begin position="361"/>
        <end position="380"/>
    </location>
</feature>
<evidence type="ECO:0000313" key="5">
    <source>
        <dbReference type="Proteomes" id="UP000475862"/>
    </source>
</evidence>
<organism evidence="4 5">
    <name type="scientific">Aphis glycines</name>
    <name type="common">Soybean aphid</name>
    <dbReference type="NCBI Taxonomy" id="307491"/>
    <lineage>
        <taxon>Eukaryota</taxon>
        <taxon>Metazoa</taxon>
        <taxon>Ecdysozoa</taxon>
        <taxon>Arthropoda</taxon>
        <taxon>Hexapoda</taxon>
        <taxon>Insecta</taxon>
        <taxon>Pterygota</taxon>
        <taxon>Neoptera</taxon>
        <taxon>Paraneoptera</taxon>
        <taxon>Hemiptera</taxon>
        <taxon>Sternorrhyncha</taxon>
        <taxon>Aphidomorpha</taxon>
        <taxon>Aphidoidea</taxon>
        <taxon>Aphididae</taxon>
        <taxon>Aphidini</taxon>
        <taxon>Aphis</taxon>
        <taxon>Aphis</taxon>
    </lineage>
</organism>
<dbReference type="InterPro" id="IPR006621">
    <property type="entry name" value="Nose-resist-to-fluoxetine_N"/>
</dbReference>
<evidence type="ECO:0000256" key="1">
    <source>
        <dbReference type="SAM" id="Phobius"/>
    </source>
</evidence>
<dbReference type="Pfam" id="PF01757">
    <property type="entry name" value="Acyl_transf_3"/>
    <property type="match status" value="1"/>
</dbReference>
<dbReference type="GO" id="GO:0016747">
    <property type="term" value="F:acyltransferase activity, transferring groups other than amino-acyl groups"/>
    <property type="evidence" value="ECO:0007669"/>
    <property type="project" value="InterPro"/>
</dbReference>
<sequence>MSKSRCTDVITSCRLMIIIALISSYDNCNYCRAVQSVTAADYLPYVRQDDFRPRDGGVDDFRQDRLHYGGSFAIPVADDGNRTHVQRLLRRTSDMVSKFLPFVASADVHTQCYKHTAVYLTQLNDFQLWATQMFDASAKFISTGWFDGSTYNLGNFDECVNVEVFERDDYIQGQYCLVEIEINPIPHSKFRTRKHVFNESSWDTLQASRDINCLFFSLMNRGKLDLAFDPNKSMRNRIYIAYCVPHTCNGGDVSKHMEGILREIPQQKITTSVGTVKCQTNTALPWTWGDYTFLSIIGFSFIFIGVSTYYDLFTSMSSFEHFQFSEKSKKHLILQSFSLSKNVRKLLTFPKTSDNLECIHGLKFISMCFIIVGHRFMFTLGSPIMNSNFIEYVSKLFKIINYQIITFLIYFKIEAMVILNGPILVDTFFIISGFLACYLLLEHIQKNPKAFQIPLFYIHRYVRLTPVYAIVIGFYCTMFIKIGTGPLWNEKVGSEVERCHESWWTNILYINNYIKPQKLCMIQSWYIACDTHLFLTAPIIVSLLYHKPKIGNLVLALILVATISTTFFVTYLGKLDAFLLVHIKTLRNPITDKTFRSLYIPTHTRATPYYVGMMTGLVRHKMKNSSYKINKYVVWSSWIVSIVLMFGTLFSAWWFYEPNYKYDAFVAALYGALYRITWAAGVSWTIIAVSTGNGGFIEPILCWKPVITLSRLTYCAFLCHGGLQLYTVGSIRTPFHTSYYNLVWLSFGDITLSFLAAFCLTLLYESPIIGLEKIFFNRDNKSRYVNNITTKISNLNVKPEKFQQITAP</sequence>
<keyword evidence="5" id="KW-1185">Reference proteome</keyword>
<dbReference type="OrthoDB" id="10006435at2759"/>
<name>A0A6G0U2M2_APHGL</name>
<feature type="domain" description="Nose resistant-to-fluoxetine protein N-terminal" evidence="3">
    <location>
        <begin position="109"/>
        <end position="280"/>
    </location>
</feature>
<gene>
    <name evidence="4" type="ORF">AGLY_003256</name>
</gene>
<feature type="transmembrane region" description="Helical" evidence="1">
    <location>
        <begin position="392"/>
        <end position="411"/>
    </location>
</feature>
<feature type="transmembrane region" description="Helical" evidence="1">
    <location>
        <begin position="739"/>
        <end position="764"/>
    </location>
</feature>
<feature type="transmembrane region" description="Helical" evidence="1">
    <location>
        <begin position="525"/>
        <end position="544"/>
    </location>
</feature>
<feature type="transmembrane region" description="Helical" evidence="1">
    <location>
        <begin position="676"/>
        <end position="697"/>
    </location>
</feature>
<dbReference type="Proteomes" id="UP000475862">
    <property type="component" value="Unassembled WGS sequence"/>
</dbReference>
<dbReference type="InterPro" id="IPR052728">
    <property type="entry name" value="O2_lipid_transport_reg"/>
</dbReference>
<keyword evidence="2" id="KW-0732">Signal</keyword>
<feature type="transmembrane region" description="Helical" evidence="1">
    <location>
        <begin position="550"/>
        <end position="572"/>
    </location>
</feature>
<keyword evidence="1" id="KW-0472">Membrane</keyword>
<keyword evidence="1" id="KW-0812">Transmembrane</keyword>
<keyword evidence="1" id="KW-1133">Transmembrane helix</keyword>
<feature type="transmembrane region" description="Helical" evidence="1">
    <location>
        <begin position="709"/>
        <end position="727"/>
    </location>
</feature>
<evidence type="ECO:0000256" key="2">
    <source>
        <dbReference type="SAM" id="SignalP"/>
    </source>
</evidence>
<feature type="transmembrane region" description="Helical" evidence="1">
    <location>
        <begin position="291"/>
        <end position="310"/>
    </location>
</feature>
<dbReference type="AlphaFoldDB" id="A0A6G0U2M2"/>
<comment type="caution">
    <text evidence="4">The sequence shown here is derived from an EMBL/GenBank/DDBJ whole genome shotgun (WGS) entry which is preliminary data.</text>
</comment>